<protein>
    <recommendedName>
        <fullName evidence="5">Leprecan-like alpha-helical domain-containing protein</fullName>
    </recommendedName>
</protein>
<reference evidence="6 7" key="1">
    <citation type="submission" date="2021-06" db="EMBL/GenBank/DDBJ databases">
        <authorList>
            <person name="Palmer J.M."/>
        </authorList>
    </citation>
    <scope>NUCLEOTIDE SEQUENCE [LARGE SCALE GENOMIC DNA]</scope>
    <source>
        <strain evidence="6 7">GA_2019</strain>
        <tissue evidence="6">Muscle</tissue>
    </source>
</reference>
<keyword evidence="4" id="KW-0472">Membrane</keyword>
<keyword evidence="3" id="KW-0325">Glycoprotein</keyword>
<evidence type="ECO:0000313" key="7">
    <source>
        <dbReference type="Proteomes" id="UP001476798"/>
    </source>
</evidence>
<feature type="domain" description="Leprecan-like alpha-helical" evidence="5">
    <location>
        <begin position="42"/>
        <end position="273"/>
    </location>
</feature>
<evidence type="ECO:0000259" key="5">
    <source>
        <dbReference type="Pfam" id="PF23557"/>
    </source>
</evidence>
<dbReference type="InterPro" id="IPR052284">
    <property type="entry name" value="Collagen_mod_leprecan"/>
</dbReference>
<gene>
    <name evidence="6" type="ORF">GOODEAATRI_011506</name>
</gene>
<keyword evidence="2" id="KW-0732">Signal</keyword>
<evidence type="ECO:0000256" key="3">
    <source>
        <dbReference type="ARBA" id="ARBA00023180"/>
    </source>
</evidence>
<dbReference type="Gene3D" id="1.25.40.10">
    <property type="entry name" value="Tetratricopeptide repeat domain"/>
    <property type="match status" value="1"/>
</dbReference>
<sequence length="392" mass="45023">MALRSEHSTVYVALYFFIIALSTFTVGVSGGSGSKVLSLLQPYDFLYYSGVRAYYGGEWAKAAELLEKSLQTKEALLRTRRQCHDDCVASGTDALNKLGKFREEGSMWDLWALDWIQQRAECLRFCIGRSVTPTGQLPVSNDIEYEFDTRNPYNFLQVTYYKLEKLKKAASAARTYFVANPSHLEMRNNIEKYRRMKGVTEDDFQDREIEKHWVKRDERLVCVLRIALPQILYDAAVQHEASSDWLQATEKWKACVNETLWQTDECRVQCEVAPRPLPEDRGVDGVDGVFEKAAGTKNDKTEELSEIVKYINQSLQEKKLLYFGVENLNFNFTDPEGLVNQSDTRLLHELGERVRTLLHSYFRSPSGLFISFTHLVCRSATTGNNRFNSFIS</sequence>
<comment type="similarity">
    <text evidence="1">Belongs to the leprecan family.</text>
</comment>
<evidence type="ECO:0000256" key="1">
    <source>
        <dbReference type="ARBA" id="ARBA00006487"/>
    </source>
</evidence>
<name>A0ABV0NU48_9TELE</name>
<dbReference type="EMBL" id="JAHRIO010050682">
    <property type="protein sequence ID" value="MEQ2174795.1"/>
    <property type="molecule type" value="Genomic_DNA"/>
</dbReference>
<evidence type="ECO:0000256" key="4">
    <source>
        <dbReference type="SAM" id="Phobius"/>
    </source>
</evidence>
<dbReference type="Pfam" id="PF23557">
    <property type="entry name" value="TPR_leprecan"/>
    <property type="match status" value="1"/>
</dbReference>
<feature type="transmembrane region" description="Helical" evidence="4">
    <location>
        <begin position="12"/>
        <end position="31"/>
    </location>
</feature>
<dbReference type="PANTHER" id="PTHR13986">
    <property type="entry name" value="PROTEIN LYSINE HYDROXYLATION COMPLEX COMPONENT"/>
    <property type="match status" value="1"/>
</dbReference>
<keyword evidence="4" id="KW-1133">Transmembrane helix</keyword>
<dbReference type="InterPro" id="IPR011990">
    <property type="entry name" value="TPR-like_helical_dom_sf"/>
</dbReference>
<keyword evidence="7" id="KW-1185">Reference proteome</keyword>
<dbReference type="InterPro" id="IPR056585">
    <property type="entry name" value="Leprecan_dom"/>
</dbReference>
<evidence type="ECO:0000313" key="6">
    <source>
        <dbReference type="EMBL" id="MEQ2174795.1"/>
    </source>
</evidence>
<dbReference type="Proteomes" id="UP001476798">
    <property type="component" value="Unassembled WGS sequence"/>
</dbReference>
<accession>A0ABV0NU48</accession>
<proteinExistence type="inferred from homology"/>
<keyword evidence="4" id="KW-0812">Transmembrane</keyword>
<evidence type="ECO:0000256" key="2">
    <source>
        <dbReference type="ARBA" id="ARBA00022729"/>
    </source>
</evidence>
<comment type="caution">
    <text evidence="6">The sequence shown here is derived from an EMBL/GenBank/DDBJ whole genome shotgun (WGS) entry which is preliminary data.</text>
</comment>
<dbReference type="PANTHER" id="PTHR13986:SF3">
    <property type="entry name" value="CARTILAGE-ASSOCIATED PROTEIN"/>
    <property type="match status" value="1"/>
</dbReference>
<organism evidence="6 7">
    <name type="scientific">Goodea atripinnis</name>
    <dbReference type="NCBI Taxonomy" id="208336"/>
    <lineage>
        <taxon>Eukaryota</taxon>
        <taxon>Metazoa</taxon>
        <taxon>Chordata</taxon>
        <taxon>Craniata</taxon>
        <taxon>Vertebrata</taxon>
        <taxon>Euteleostomi</taxon>
        <taxon>Actinopterygii</taxon>
        <taxon>Neopterygii</taxon>
        <taxon>Teleostei</taxon>
        <taxon>Neoteleostei</taxon>
        <taxon>Acanthomorphata</taxon>
        <taxon>Ovalentaria</taxon>
        <taxon>Atherinomorphae</taxon>
        <taxon>Cyprinodontiformes</taxon>
        <taxon>Goodeidae</taxon>
        <taxon>Goodea</taxon>
    </lineage>
</organism>